<dbReference type="GO" id="GO:1990281">
    <property type="term" value="C:efflux pump complex"/>
    <property type="evidence" value="ECO:0007669"/>
    <property type="project" value="TreeGrafter"/>
</dbReference>
<dbReference type="PANTHER" id="PTHR30026:SF23">
    <property type="entry name" value="TO APRF-PUTATIVE OUTER MEMBRANE EFFLUX PROTEIN OR SECRETED ALKALINE PHOSPHATASE-RELATED"/>
    <property type="match status" value="1"/>
</dbReference>
<evidence type="ECO:0000313" key="6">
    <source>
        <dbReference type="EMBL" id="VAX39017.1"/>
    </source>
</evidence>
<keyword evidence="5" id="KW-0998">Cell outer membrane</keyword>
<keyword evidence="4" id="KW-0472">Membrane</keyword>
<dbReference type="PROSITE" id="PS51257">
    <property type="entry name" value="PROKAR_LIPOPROTEIN"/>
    <property type="match status" value="1"/>
</dbReference>
<name>A0A3B1E6T1_9ZZZZ</name>
<feature type="non-terminal residue" evidence="6">
    <location>
        <position position="616"/>
    </location>
</feature>
<accession>A0A3B1E6T1</accession>
<dbReference type="AlphaFoldDB" id="A0A3B1E6T1"/>
<dbReference type="InterPro" id="IPR051906">
    <property type="entry name" value="TolC-like"/>
</dbReference>
<protein>
    <recommendedName>
        <fullName evidence="7">Outer membrane efflux protein</fullName>
    </recommendedName>
</protein>
<sequence>MTADFRAAGLLLRLAIAGCALGLTGCSTSPFLDSREQDLRRAVVESIRDQIDDAELRPQPRQLDRVIVKLPINEKFYPELDAMAGPASRDFAAVDYGTDLMGIDARPVGISLHRAIRAAVNHNLEVQFARLAPAISESDVTGAEAAFDWIFFSNLNWNNQDQISPASPFGVSNGYNERQSVQSITGIRRQLESGGQFSVQQELIYTDNETEGLTITPDPATQAALAFQFDQPLLRNFGSDVALAQVRINRNAERDSIARLRVQLLQAVNQTEATYWELVRAQHDLAILERLLERGLNTRNQLQARVDAQLDVPPSQLADAIARVQRRKTDVTRARDAVRDASDRLKVLMNDPDFPVGSEILLTPLDQPVDEAMRFSLVETLTTAVTHRPEIDQAILSIDNTSIRETVAANQRMPQLNFQLQARFQGLNDGIGAVSNQFDGDFVDYIVALAFEQPIGNRAAEAEYIKRRLEREQAILSYRNTVQQIVRDVKASLRAVARNYQIIEQARMSRIAAAESLRTLQVENEQIRERSSERLELEFNRQESLSNAERTEIQAITDYNASVAQLHAAMGTALQRNKIMLAVPTATEALGRRHSADWYASLGANTAESQTTEQPQ</sequence>
<proteinExistence type="predicted"/>
<keyword evidence="3" id="KW-0812">Transmembrane</keyword>
<dbReference type="Gene3D" id="1.20.1600.10">
    <property type="entry name" value="Outer membrane efflux proteins (OEP)"/>
    <property type="match status" value="1"/>
</dbReference>
<evidence type="ECO:0000256" key="5">
    <source>
        <dbReference type="ARBA" id="ARBA00023237"/>
    </source>
</evidence>
<keyword evidence="2" id="KW-1134">Transmembrane beta strand</keyword>
<dbReference type="EMBL" id="UOGK01000182">
    <property type="protein sequence ID" value="VAX39017.1"/>
    <property type="molecule type" value="Genomic_DNA"/>
</dbReference>
<evidence type="ECO:0000256" key="4">
    <source>
        <dbReference type="ARBA" id="ARBA00023136"/>
    </source>
</evidence>
<reference evidence="6" key="1">
    <citation type="submission" date="2018-06" db="EMBL/GenBank/DDBJ databases">
        <authorList>
            <person name="Zhirakovskaya E."/>
        </authorList>
    </citation>
    <scope>NUCLEOTIDE SEQUENCE</scope>
</reference>
<dbReference type="PANTHER" id="PTHR30026">
    <property type="entry name" value="OUTER MEMBRANE PROTEIN TOLC"/>
    <property type="match status" value="1"/>
</dbReference>
<gene>
    <name evidence="6" type="ORF">MNBD_PLANCTO03-1171</name>
</gene>
<dbReference type="GO" id="GO:0015562">
    <property type="term" value="F:efflux transmembrane transporter activity"/>
    <property type="evidence" value="ECO:0007669"/>
    <property type="project" value="InterPro"/>
</dbReference>
<dbReference type="GO" id="GO:0015288">
    <property type="term" value="F:porin activity"/>
    <property type="evidence" value="ECO:0007669"/>
    <property type="project" value="TreeGrafter"/>
</dbReference>
<evidence type="ECO:0000256" key="1">
    <source>
        <dbReference type="ARBA" id="ARBA00004442"/>
    </source>
</evidence>
<dbReference type="SUPFAM" id="SSF56954">
    <property type="entry name" value="Outer membrane efflux proteins (OEP)"/>
    <property type="match status" value="1"/>
</dbReference>
<organism evidence="6">
    <name type="scientific">hydrothermal vent metagenome</name>
    <dbReference type="NCBI Taxonomy" id="652676"/>
    <lineage>
        <taxon>unclassified sequences</taxon>
        <taxon>metagenomes</taxon>
        <taxon>ecological metagenomes</taxon>
    </lineage>
</organism>
<comment type="subcellular location">
    <subcellularLocation>
        <location evidence="1">Cell outer membrane</location>
    </subcellularLocation>
</comment>
<evidence type="ECO:0000256" key="3">
    <source>
        <dbReference type="ARBA" id="ARBA00022692"/>
    </source>
</evidence>
<evidence type="ECO:0008006" key="7">
    <source>
        <dbReference type="Google" id="ProtNLM"/>
    </source>
</evidence>
<evidence type="ECO:0000256" key="2">
    <source>
        <dbReference type="ARBA" id="ARBA00022452"/>
    </source>
</evidence>
<dbReference type="GO" id="GO:0009279">
    <property type="term" value="C:cell outer membrane"/>
    <property type="evidence" value="ECO:0007669"/>
    <property type="project" value="UniProtKB-SubCell"/>
</dbReference>